<dbReference type="PANTHER" id="PTHR11552">
    <property type="entry name" value="GLUCOSE-METHANOL-CHOLINE GMC OXIDOREDUCTASE"/>
    <property type="match status" value="1"/>
</dbReference>
<accession>A0A5C3PEN5</accession>
<dbReference type="Gene3D" id="3.50.50.60">
    <property type="entry name" value="FAD/NAD(P)-binding domain"/>
    <property type="match status" value="1"/>
</dbReference>
<keyword evidence="3" id="KW-0285">Flavoprotein</keyword>
<evidence type="ECO:0000256" key="3">
    <source>
        <dbReference type="ARBA" id="ARBA00022630"/>
    </source>
</evidence>
<evidence type="ECO:0000256" key="1">
    <source>
        <dbReference type="ARBA" id="ARBA00001974"/>
    </source>
</evidence>
<organism evidence="10 11">
    <name type="scientific">Polyporus arcularius HHB13444</name>
    <dbReference type="NCBI Taxonomy" id="1314778"/>
    <lineage>
        <taxon>Eukaryota</taxon>
        <taxon>Fungi</taxon>
        <taxon>Dikarya</taxon>
        <taxon>Basidiomycota</taxon>
        <taxon>Agaricomycotina</taxon>
        <taxon>Agaricomycetes</taxon>
        <taxon>Polyporales</taxon>
        <taxon>Polyporaceae</taxon>
        <taxon>Polyporus</taxon>
    </lineage>
</organism>
<evidence type="ECO:0000256" key="4">
    <source>
        <dbReference type="ARBA" id="ARBA00022729"/>
    </source>
</evidence>
<evidence type="ECO:0000256" key="5">
    <source>
        <dbReference type="ARBA" id="ARBA00022827"/>
    </source>
</evidence>
<dbReference type="EMBL" id="ML211323">
    <property type="protein sequence ID" value="TFK84333.1"/>
    <property type="molecule type" value="Genomic_DNA"/>
</dbReference>
<dbReference type="PIRSF" id="PIRSF000137">
    <property type="entry name" value="Alcohol_oxidase"/>
    <property type="match status" value="1"/>
</dbReference>
<evidence type="ECO:0000256" key="6">
    <source>
        <dbReference type="ARBA" id="ARBA00023002"/>
    </source>
</evidence>
<comment type="similarity">
    <text evidence="2">Belongs to the GMC oxidoreductase family.</text>
</comment>
<evidence type="ECO:0000313" key="10">
    <source>
        <dbReference type="EMBL" id="TFK84333.1"/>
    </source>
</evidence>
<dbReference type="SUPFAM" id="SSF54373">
    <property type="entry name" value="FAD-linked reductases, C-terminal domain"/>
    <property type="match status" value="1"/>
</dbReference>
<dbReference type="InParanoid" id="A0A5C3PEN5"/>
<proteinExistence type="inferred from homology"/>
<dbReference type="STRING" id="1314778.A0A5C3PEN5"/>
<dbReference type="Pfam" id="PF00732">
    <property type="entry name" value="GMC_oxred_N"/>
    <property type="match status" value="1"/>
</dbReference>
<dbReference type="AlphaFoldDB" id="A0A5C3PEN5"/>
<sequence>MAASALTTLDQVSGKSFDYVIIGGGTAGLVLAARLSEDPSKSVLVLEGGGAHLNDPMIDTPASYGKFFTNKEYDYAFMTVPQKHAENTAFFWPRGKGLGGSSGANFYLWNRPAVEDVNAWERLGNPGWNWQNFLKYSIKCEKFIPADENATKAERLTYDPKFHGTDGPIALGFPNLRPGWDVALQDTLQALGLPRLVEPQAGDRVGTAMDLASVDPRTNKRSTSVAYLEQAGARPNLKVLVNAPVARILSAPGSGFVASGVEFLYDGQKHTVSTTTDGEVILSAGTIKSPQVLELSGIGDPKILSGLGIETKVDLPAVGTNAQDHLFAGVAYELKEPEKYNTIDPLVDPKVAEEQVKLYAEGKGLLTLGIVGISMAPLKMISDRAAEIQAKAPSGGDAPGIAEQRKEQLARFKENAAEAEFVTIPGFYSFPNPPAPGAKHVSLCTTLNRPFSRGTIHAGSTDPLDPPVIDPHYFEEDIDRLTYIEQVKFCRKVAQTEPFKSILGREVNPGPDVKTDEDISLWLKKYLTTVHHTASTCSMLPRDKGGVVDPELKVYGTQKLRVVDLSVVPLIPSAHTQSIVYAIAEQAADIIKGVFKA</sequence>
<protein>
    <submittedName>
        <fullName evidence="10">GMC oxidoreductase</fullName>
    </submittedName>
</protein>
<dbReference type="Pfam" id="PF05199">
    <property type="entry name" value="GMC_oxred_C"/>
    <property type="match status" value="1"/>
</dbReference>
<dbReference type="Proteomes" id="UP000308197">
    <property type="component" value="Unassembled WGS sequence"/>
</dbReference>
<comment type="cofactor">
    <cofactor evidence="1 8">
        <name>FAD</name>
        <dbReference type="ChEBI" id="CHEBI:57692"/>
    </cofactor>
</comment>
<evidence type="ECO:0000256" key="7">
    <source>
        <dbReference type="PIRSR" id="PIRSR000137-1"/>
    </source>
</evidence>
<gene>
    <name evidence="10" type="ORF">K466DRAFT_589016</name>
</gene>
<feature type="active site" description="Proton acceptor" evidence="7">
    <location>
        <position position="575"/>
    </location>
</feature>
<evidence type="ECO:0000256" key="8">
    <source>
        <dbReference type="PIRSR" id="PIRSR000137-2"/>
    </source>
</evidence>
<dbReference type="InterPro" id="IPR012132">
    <property type="entry name" value="GMC_OxRdtase"/>
</dbReference>
<dbReference type="InterPro" id="IPR007867">
    <property type="entry name" value="GMC_OxRtase_C"/>
</dbReference>
<reference evidence="10 11" key="1">
    <citation type="journal article" date="2019" name="Nat. Ecol. Evol.">
        <title>Megaphylogeny resolves global patterns of mushroom evolution.</title>
        <authorList>
            <person name="Varga T."/>
            <person name="Krizsan K."/>
            <person name="Foldi C."/>
            <person name="Dima B."/>
            <person name="Sanchez-Garcia M."/>
            <person name="Sanchez-Ramirez S."/>
            <person name="Szollosi G.J."/>
            <person name="Szarkandi J.G."/>
            <person name="Papp V."/>
            <person name="Albert L."/>
            <person name="Andreopoulos W."/>
            <person name="Angelini C."/>
            <person name="Antonin V."/>
            <person name="Barry K.W."/>
            <person name="Bougher N.L."/>
            <person name="Buchanan P."/>
            <person name="Buyck B."/>
            <person name="Bense V."/>
            <person name="Catcheside P."/>
            <person name="Chovatia M."/>
            <person name="Cooper J."/>
            <person name="Damon W."/>
            <person name="Desjardin D."/>
            <person name="Finy P."/>
            <person name="Geml J."/>
            <person name="Haridas S."/>
            <person name="Hughes K."/>
            <person name="Justo A."/>
            <person name="Karasinski D."/>
            <person name="Kautmanova I."/>
            <person name="Kiss B."/>
            <person name="Kocsube S."/>
            <person name="Kotiranta H."/>
            <person name="LaButti K.M."/>
            <person name="Lechner B.E."/>
            <person name="Liimatainen K."/>
            <person name="Lipzen A."/>
            <person name="Lukacs Z."/>
            <person name="Mihaltcheva S."/>
            <person name="Morgado L.N."/>
            <person name="Niskanen T."/>
            <person name="Noordeloos M.E."/>
            <person name="Ohm R.A."/>
            <person name="Ortiz-Santana B."/>
            <person name="Ovrebo C."/>
            <person name="Racz N."/>
            <person name="Riley R."/>
            <person name="Savchenko A."/>
            <person name="Shiryaev A."/>
            <person name="Soop K."/>
            <person name="Spirin V."/>
            <person name="Szebenyi C."/>
            <person name="Tomsovsky M."/>
            <person name="Tulloss R.E."/>
            <person name="Uehling J."/>
            <person name="Grigoriev I.V."/>
            <person name="Vagvolgyi C."/>
            <person name="Papp T."/>
            <person name="Martin F.M."/>
            <person name="Miettinen O."/>
            <person name="Hibbett D.S."/>
            <person name="Nagy L.G."/>
        </authorList>
    </citation>
    <scope>NUCLEOTIDE SEQUENCE [LARGE SCALE GENOMIC DNA]</scope>
    <source>
        <strain evidence="10 11">HHB13444</strain>
    </source>
</reference>
<dbReference type="Gene3D" id="3.30.560.10">
    <property type="entry name" value="Glucose Oxidase, domain 3"/>
    <property type="match status" value="1"/>
</dbReference>
<evidence type="ECO:0000256" key="2">
    <source>
        <dbReference type="ARBA" id="ARBA00010790"/>
    </source>
</evidence>
<keyword evidence="6" id="KW-0560">Oxidoreductase</keyword>
<feature type="active site" description="Proton donor" evidence="7">
    <location>
        <position position="532"/>
    </location>
</feature>
<dbReference type="PANTHER" id="PTHR11552:SF201">
    <property type="entry name" value="GLUCOSE-METHANOL-CHOLINE OXIDOREDUCTASE N-TERMINAL DOMAIN-CONTAINING PROTEIN"/>
    <property type="match status" value="1"/>
</dbReference>
<dbReference type="SUPFAM" id="SSF51905">
    <property type="entry name" value="FAD/NAD(P)-binding domain"/>
    <property type="match status" value="1"/>
</dbReference>
<dbReference type="InterPro" id="IPR000172">
    <property type="entry name" value="GMC_OxRdtase_N"/>
</dbReference>
<feature type="domain" description="Glucose-methanol-choline oxidoreductase N-terminal" evidence="9">
    <location>
        <begin position="285"/>
        <end position="299"/>
    </location>
</feature>
<dbReference type="GO" id="GO:0050660">
    <property type="term" value="F:flavin adenine dinucleotide binding"/>
    <property type="evidence" value="ECO:0007669"/>
    <property type="project" value="InterPro"/>
</dbReference>
<keyword evidence="4" id="KW-0732">Signal</keyword>
<keyword evidence="5 8" id="KW-0274">FAD</keyword>
<evidence type="ECO:0000313" key="11">
    <source>
        <dbReference type="Proteomes" id="UP000308197"/>
    </source>
</evidence>
<evidence type="ECO:0000259" key="9">
    <source>
        <dbReference type="PROSITE" id="PS00624"/>
    </source>
</evidence>
<feature type="binding site" evidence="8">
    <location>
        <position position="245"/>
    </location>
    <ligand>
        <name>FAD</name>
        <dbReference type="ChEBI" id="CHEBI:57692"/>
    </ligand>
</feature>
<dbReference type="PROSITE" id="PS00624">
    <property type="entry name" value="GMC_OXRED_2"/>
    <property type="match status" value="1"/>
</dbReference>
<dbReference type="GO" id="GO:0016614">
    <property type="term" value="F:oxidoreductase activity, acting on CH-OH group of donors"/>
    <property type="evidence" value="ECO:0007669"/>
    <property type="project" value="InterPro"/>
</dbReference>
<dbReference type="InterPro" id="IPR036188">
    <property type="entry name" value="FAD/NAD-bd_sf"/>
</dbReference>
<name>A0A5C3PEN5_9APHY</name>
<keyword evidence="11" id="KW-1185">Reference proteome</keyword>